<keyword evidence="3 10" id="KW-1134">Transmembrane beta strand</keyword>
<evidence type="ECO:0000256" key="8">
    <source>
        <dbReference type="ARBA" id="ARBA00023136"/>
    </source>
</evidence>
<dbReference type="Pfam" id="PF00593">
    <property type="entry name" value="TonB_dep_Rec_b-barrel"/>
    <property type="match status" value="1"/>
</dbReference>
<dbReference type="InterPro" id="IPR036942">
    <property type="entry name" value="Beta-barrel_TonB_sf"/>
</dbReference>
<dbReference type="RefSeq" id="WP_090073622.1">
    <property type="nucleotide sequence ID" value="NZ_FOVR01000008.1"/>
</dbReference>
<dbReference type="InterPro" id="IPR000531">
    <property type="entry name" value="Beta-barrel_TonB"/>
</dbReference>
<dbReference type="PANTHER" id="PTHR30069">
    <property type="entry name" value="TONB-DEPENDENT OUTER MEMBRANE RECEPTOR"/>
    <property type="match status" value="1"/>
</dbReference>
<name>A0A1I5I680_9HYPH</name>
<dbReference type="SUPFAM" id="SSF56935">
    <property type="entry name" value="Porins"/>
    <property type="match status" value="1"/>
</dbReference>
<gene>
    <name evidence="15" type="ORF">SAMN04488056_10860</name>
</gene>
<evidence type="ECO:0000256" key="12">
    <source>
        <dbReference type="SAM" id="SignalP"/>
    </source>
</evidence>
<keyword evidence="2 10" id="KW-0813">Transport</keyword>
<keyword evidence="15" id="KW-0675">Receptor</keyword>
<keyword evidence="9 10" id="KW-0998">Cell outer membrane</keyword>
<dbReference type="GO" id="GO:0015344">
    <property type="term" value="F:siderophore uptake transmembrane transporter activity"/>
    <property type="evidence" value="ECO:0007669"/>
    <property type="project" value="TreeGrafter"/>
</dbReference>
<dbReference type="STRING" id="655353.SAMN04488056_10860"/>
<reference evidence="15 16" key="1">
    <citation type="submission" date="2016-10" db="EMBL/GenBank/DDBJ databases">
        <authorList>
            <person name="de Groot N.N."/>
        </authorList>
    </citation>
    <scope>NUCLEOTIDE SEQUENCE [LARGE SCALE GENOMIC DNA]</scope>
    <source>
        <strain evidence="15 16">CGMCC 1.9157</strain>
    </source>
</reference>
<dbReference type="GO" id="GO:0044718">
    <property type="term" value="P:siderophore transmembrane transport"/>
    <property type="evidence" value="ECO:0007669"/>
    <property type="project" value="TreeGrafter"/>
</dbReference>
<evidence type="ECO:0000256" key="3">
    <source>
        <dbReference type="ARBA" id="ARBA00022452"/>
    </source>
</evidence>
<dbReference type="AlphaFoldDB" id="A0A1I5I680"/>
<protein>
    <submittedName>
        <fullName evidence="15">Outer membrane receptor for ferrienterochelin and colicins</fullName>
    </submittedName>
</protein>
<dbReference type="Gene3D" id="2.170.130.10">
    <property type="entry name" value="TonB-dependent receptor, plug domain"/>
    <property type="match status" value="1"/>
</dbReference>
<dbReference type="InterPro" id="IPR039426">
    <property type="entry name" value="TonB-dep_rcpt-like"/>
</dbReference>
<evidence type="ECO:0000256" key="2">
    <source>
        <dbReference type="ARBA" id="ARBA00022448"/>
    </source>
</evidence>
<keyword evidence="6" id="KW-0406">Ion transport</keyword>
<feature type="domain" description="TonB-dependent receptor-like beta-barrel" evidence="13">
    <location>
        <begin position="231"/>
        <end position="656"/>
    </location>
</feature>
<feature type="signal peptide" evidence="12">
    <location>
        <begin position="1"/>
        <end position="43"/>
    </location>
</feature>
<evidence type="ECO:0000256" key="9">
    <source>
        <dbReference type="ARBA" id="ARBA00023237"/>
    </source>
</evidence>
<evidence type="ECO:0000256" key="1">
    <source>
        <dbReference type="ARBA" id="ARBA00004571"/>
    </source>
</evidence>
<dbReference type="InterPro" id="IPR037066">
    <property type="entry name" value="Plug_dom_sf"/>
</dbReference>
<keyword evidence="5 12" id="KW-0732">Signal</keyword>
<evidence type="ECO:0000313" key="15">
    <source>
        <dbReference type="EMBL" id="SFO55819.1"/>
    </source>
</evidence>
<sequence length="684" mass="75181">MTSYAFNRITNNKDQKTRHTVLGLTSPTLVLASLLTTTALAQAQEITEEDMLNAIVVTAAGSETDVTNAPASVSVVTSEDIEKLPAQDARALLGDVPGITFNYSGNQKKVQIRGLSERYTLFLIDGKRVNSAPNVFRGNDYDSGWVPVEAIERIEVVRGAMSSLYGSDAIGGVVNIITKRAQNEWHGSLTTEVTVQENRKSGDYGRGSFSLSGPLVKDKLFLKTFGSYDVRVADDDDLNPGLQRDGTPLPGFSESDDKFIDGTATWLINDSHEMDFNLGFSSRKQDETTLERKSVGVTHRGEYDFGSSEVKVYGDQIHNDYGHGNRTGEMQPNTAYNFNADGKVNTEVDLIVPHKLTVGASYKYQEINDDYVLMGAGGTESSVWQGALFLEDQAMITDRFEMTFGTRFDNHEKFGWNVSPRLYGVFNLTDELTLKGGWSSSFKAPTLLENSPNWYQVSCGGGCYMIGSEDLDPEIGSSFEAGVSYDRDLFSVGLTAFHNEIKDMIPFPPARTSDTVASLGYTNYVGLAADGSPMFTYENIDEARTMGVEASFSLRPRDDVTITANYTYLDAKAISGVKRPLAYQPEHTVNVGVDWLATDQLTLSAKANYTGEQYTYVPSDGDMSGASKVDGYFTADLTGAYEVNDNFTLKAGVLNVADKQVYRDVSDDFNVDGRRYYFSANLKF</sequence>
<dbReference type="PROSITE" id="PS52016">
    <property type="entry name" value="TONB_DEPENDENT_REC_3"/>
    <property type="match status" value="1"/>
</dbReference>
<dbReference type="Gene3D" id="2.40.170.20">
    <property type="entry name" value="TonB-dependent receptor, beta-barrel domain"/>
    <property type="match status" value="1"/>
</dbReference>
<dbReference type="Proteomes" id="UP000199236">
    <property type="component" value="Unassembled WGS sequence"/>
</dbReference>
<keyword evidence="7 11" id="KW-0798">TonB box</keyword>
<dbReference type="InterPro" id="IPR012910">
    <property type="entry name" value="Plug_dom"/>
</dbReference>
<evidence type="ECO:0000256" key="6">
    <source>
        <dbReference type="ARBA" id="ARBA00023065"/>
    </source>
</evidence>
<dbReference type="PANTHER" id="PTHR30069:SF53">
    <property type="entry name" value="COLICIN I RECEPTOR-RELATED"/>
    <property type="match status" value="1"/>
</dbReference>
<evidence type="ECO:0000256" key="11">
    <source>
        <dbReference type="RuleBase" id="RU003357"/>
    </source>
</evidence>
<keyword evidence="4 10" id="KW-0812">Transmembrane</keyword>
<keyword evidence="16" id="KW-1185">Reference proteome</keyword>
<feature type="chain" id="PRO_5011676565" evidence="12">
    <location>
        <begin position="44"/>
        <end position="684"/>
    </location>
</feature>
<evidence type="ECO:0000256" key="10">
    <source>
        <dbReference type="PROSITE-ProRule" id="PRU01360"/>
    </source>
</evidence>
<comment type="similarity">
    <text evidence="10 11">Belongs to the TonB-dependent receptor family.</text>
</comment>
<dbReference type="EMBL" id="FOVR01000008">
    <property type="protein sequence ID" value="SFO55819.1"/>
    <property type="molecule type" value="Genomic_DNA"/>
</dbReference>
<feature type="domain" description="TonB-dependent receptor plug" evidence="14">
    <location>
        <begin position="66"/>
        <end position="173"/>
    </location>
</feature>
<dbReference type="GO" id="GO:0009279">
    <property type="term" value="C:cell outer membrane"/>
    <property type="evidence" value="ECO:0007669"/>
    <property type="project" value="UniProtKB-SubCell"/>
</dbReference>
<dbReference type="Pfam" id="PF07715">
    <property type="entry name" value="Plug"/>
    <property type="match status" value="1"/>
</dbReference>
<evidence type="ECO:0000259" key="14">
    <source>
        <dbReference type="Pfam" id="PF07715"/>
    </source>
</evidence>
<evidence type="ECO:0000259" key="13">
    <source>
        <dbReference type="Pfam" id="PF00593"/>
    </source>
</evidence>
<organism evidence="15 16">
    <name type="scientific">Cohaesibacter marisflavi</name>
    <dbReference type="NCBI Taxonomy" id="655353"/>
    <lineage>
        <taxon>Bacteria</taxon>
        <taxon>Pseudomonadati</taxon>
        <taxon>Pseudomonadota</taxon>
        <taxon>Alphaproteobacteria</taxon>
        <taxon>Hyphomicrobiales</taxon>
        <taxon>Cohaesibacteraceae</taxon>
    </lineage>
</organism>
<dbReference type="OrthoDB" id="9760333at2"/>
<evidence type="ECO:0000256" key="7">
    <source>
        <dbReference type="ARBA" id="ARBA00023077"/>
    </source>
</evidence>
<comment type="subcellular location">
    <subcellularLocation>
        <location evidence="1 10">Cell outer membrane</location>
        <topology evidence="1 10">Multi-pass membrane protein</topology>
    </subcellularLocation>
</comment>
<proteinExistence type="inferred from homology"/>
<evidence type="ECO:0000313" key="16">
    <source>
        <dbReference type="Proteomes" id="UP000199236"/>
    </source>
</evidence>
<evidence type="ECO:0000256" key="4">
    <source>
        <dbReference type="ARBA" id="ARBA00022692"/>
    </source>
</evidence>
<keyword evidence="8 10" id="KW-0472">Membrane</keyword>
<dbReference type="CDD" id="cd01347">
    <property type="entry name" value="ligand_gated_channel"/>
    <property type="match status" value="1"/>
</dbReference>
<accession>A0A1I5I680</accession>
<evidence type="ECO:0000256" key="5">
    <source>
        <dbReference type="ARBA" id="ARBA00022729"/>
    </source>
</evidence>